<dbReference type="HAMAP" id="MF_00983">
    <property type="entry name" value="PriA"/>
    <property type="match status" value="1"/>
</dbReference>
<dbReference type="GO" id="GO:1990077">
    <property type="term" value="C:primosome complex"/>
    <property type="evidence" value="ECO:0007669"/>
    <property type="project" value="UniProtKB-UniRule"/>
</dbReference>
<accession>A0A1F4Q0R6</accession>
<keyword evidence="5 12" id="KW-0378">Hydrolase</keyword>
<feature type="binding site" evidence="12">
    <location>
        <position position="407"/>
    </location>
    <ligand>
        <name>Zn(2+)</name>
        <dbReference type="ChEBI" id="CHEBI:29105"/>
        <label>2</label>
    </ligand>
</feature>
<evidence type="ECO:0000256" key="3">
    <source>
        <dbReference type="ARBA" id="ARBA00022723"/>
    </source>
</evidence>
<dbReference type="GO" id="GO:0006302">
    <property type="term" value="P:double-strand break repair"/>
    <property type="evidence" value="ECO:0007669"/>
    <property type="project" value="InterPro"/>
</dbReference>
<evidence type="ECO:0000256" key="7">
    <source>
        <dbReference type="ARBA" id="ARBA00022833"/>
    </source>
</evidence>
<dbReference type="GO" id="GO:0006270">
    <property type="term" value="P:DNA replication initiation"/>
    <property type="evidence" value="ECO:0007669"/>
    <property type="project" value="TreeGrafter"/>
</dbReference>
<comment type="catalytic activity">
    <reaction evidence="12">
        <text>Couples ATP hydrolysis with the unwinding of duplex DNA by translocating in the 3'-5' direction.</text>
        <dbReference type="EC" id="5.6.2.4"/>
    </reaction>
</comment>
<evidence type="ECO:0000256" key="1">
    <source>
        <dbReference type="ARBA" id="ARBA00022515"/>
    </source>
</evidence>
<evidence type="ECO:0000313" key="15">
    <source>
        <dbReference type="EMBL" id="OGB89511.1"/>
    </source>
</evidence>
<proteinExistence type="inferred from homology"/>
<reference evidence="15 16" key="1">
    <citation type="journal article" date="2016" name="Nat. Commun.">
        <title>Thousands of microbial genomes shed light on interconnected biogeochemical processes in an aquifer system.</title>
        <authorList>
            <person name="Anantharaman K."/>
            <person name="Brown C.T."/>
            <person name="Hug L.A."/>
            <person name="Sharon I."/>
            <person name="Castelle C.J."/>
            <person name="Probst A.J."/>
            <person name="Thomas B.C."/>
            <person name="Singh A."/>
            <person name="Wilkins M.J."/>
            <person name="Karaoz U."/>
            <person name="Brodie E.L."/>
            <person name="Williams K.H."/>
            <person name="Hubbard S.S."/>
            <person name="Banfield J.F."/>
        </authorList>
    </citation>
    <scope>NUCLEOTIDE SEQUENCE [LARGE SCALE GENOMIC DNA]</scope>
</reference>
<comment type="function">
    <text evidence="12">Initiates the restart of stalled replication forks, which reloads the replicative helicase on sites other than the origin of replication. Recognizes and binds to abandoned replication forks and remodels them to uncover a helicase loading site. Promotes assembly of the primosome at these replication forks.</text>
</comment>
<dbReference type="SMART" id="SM00490">
    <property type="entry name" value="HELICc"/>
    <property type="match status" value="1"/>
</dbReference>
<feature type="binding site" evidence="12">
    <location>
        <position position="438"/>
    </location>
    <ligand>
        <name>Zn(2+)</name>
        <dbReference type="ChEBI" id="CHEBI:29105"/>
        <label>1</label>
    </ligand>
</feature>
<dbReference type="CDD" id="cd17929">
    <property type="entry name" value="DEXHc_priA"/>
    <property type="match status" value="1"/>
</dbReference>
<dbReference type="Pfam" id="PF00271">
    <property type="entry name" value="Helicase_C"/>
    <property type="match status" value="1"/>
</dbReference>
<evidence type="ECO:0000313" key="16">
    <source>
        <dbReference type="Proteomes" id="UP000178724"/>
    </source>
</evidence>
<dbReference type="Pfam" id="PF00270">
    <property type="entry name" value="DEAD"/>
    <property type="match status" value="1"/>
</dbReference>
<feature type="binding site" evidence="12">
    <location>
        <position position="410"/>
    </location>
    <ligand>
        <name>Zn(2+)</name>
        <dbReference type="ChEBI" id="CHEBI:29105"/>
        <label>2</label>
    </ligand>
</feature>
<feature type="binding site" evidence="12">
    <location>
        <position position="441"/>
    </location>
    <ligand>
        <name>Zn(2+)</name>
        <dbReference type="ChEBI" id="CHEBI:29105"/>
        <label>1</label>
    </ligand>
</feature>
<dbReference type="Pfam" id="PF17764">
    <property type="entry name" value="PriA_3primeBD"/>
    <property type="match status" value="1"/>
</dbReference>
<comment type="subunit">
    <text evidence="12">Component of the replication restart primosome.</text>
</comment>
<evidence type="ECO:0000256" key="9">
    <source>
        <dbReference type="ARBA" id="ARBA00023125"/>
    </source>
</evidence>
<dbReference type="InterPro" id="IPR001650">
    <property type="entry name" value="Helicase_C-like"/>
</dbReference>
<evidence type="ECO:0000256" key="12">
    <source>
        <dbReference type="HAMAP-Rule" id="MF_00983"/>
    </source>
</evidence>
<feature type="compositionally biased region" description="Basic and acidic residues" evidence="13">
    <location>
        <begin position="106"/>
        <end position="128"/>
    </location>
</feature>
<gene>
    <name evidence="12" type="primary">priA</name>
    <name evidence="15" type="ORF">A2625_01165</name>
</gene>
<dbReference type="Gene3D" id="3.40.50.300">
    <property type="entry name" value="P-loop containing nucleotide triphosphate hydrolases"/>
    <property type="match status" value="2"/>
</dbReference>
<dbReference type="GO" id="GO:0003677">
    <property type="term" value="F:DNA binding"/>
    <property type="evidence" value="ECO:0007669"/>
    <property type="project" value="UniProtKB-UniRule"/>
</dbReference>
<organism evidence="15 16">
    <name type="scientific">candidate division WOR-1 bacterium RIFCSPHIGHO2_01_FULL_53_15</name>
    <dbReference type="NCBI Taxonomy" id="1802564"/>
    <lineage>
        <taxon>Bacteria</taxon>
        <taxon>Bacillati</taxon>
        <taxon>Saganbacteria</taxon>
    </lineage>
</organism>
<dbReference type="InterPro" id="IPR011545">
    <property type="entry name" value="DEAD/DEAH_box_helicase_dom"/>
</dbReference>
<feature type="binding site" evidence="12">
    <location>
        <position position="425"/>
    </location>
    <ligand>
        <name>Zn(2+)</name>
        <dbReference type="ChEBI" id="CHEBI:29105"/>
        <label>2</label>
    </ligand>
</feature>
<evidence type="ECO:0000256" key="6">
    <source>
        <dbReference type="ARBA" id="ARBA00022806"/>
    </source>
</evidence>
<comment type="similarity">
    <text evidence="12">Belongs to the helicase family. PriA subfamily.</text>
</comment>
<dbReference type="PROSITE" id="PS51192">
    <property type="entry name" value="HELICASE_ATP_BIND_1"/>
    <property type="match status" value="1"/>
</dbReference>
<evidence type="ECO:0000259" key="14">
    <source>
        <dbReference type="PROSITE" id="PS51192"/>
    </source>
</evidence>
<evidence type="ECO:0000256" key="10">
    <source>
        <dbReference type="ARBA" id="ARBA00023235"/>
    </source>
</evidence>
<dbReference type="CDD" id="cd18804">
    <property type="entry name" value="SF2_C_priA"/>
    <property type="match status" value="1"/>
</dbReference>
<feature type="binding site" evidence="12">
    <location>
        <position position="428"/>
    </location>
    <ligand>
        <name>Zn(2+)</name>
        <dbReference type="ChEBI" id="CHEBI:29105"/>
        <label>2</label>
    </ligand>
</feature>
<evidence type="ECO:0000256" key="5">
    <source>
        <dbReference type="ARBA" id="ARBA00022801"/>
    </source>
</evidence>
<dbReference type="PANTHER" id="PTHR30580">
    <property type="entry name" value="PRIMOSOMAL PROTEIN N"/>
    <property type="match status" value="1"/>
</dbReference>
<dbReference type="FunFam" id="3.40.50.300:FF:000489">
    <property type="entry name" value="Primosome assembly protein PriA"/>
    <property type="match status" value="1"/>
</dbReference>
<protein>
    <recommendedName>
        <fullName evidence="12">Replication restart protein PriA</fullName>
    </recommendedName>
    <alternativeName>
        <fullName evidence="12">ATP-dependent DNA helicase PriA</fullName>
        <ecNumber evidence="12">5.6.2.4</ecNumber>
    </alternativeName>
    <alternativeName>
        <fullName evidence="12">DNA 3'-5' helicase PriA</fullName>
    </alternativeName>
</protein>
<dbReference type="Proteomes" id="UP000178724">
    <property type="component" value="Unassembled WGS sequence"/>
</dbReference>
<dbReference type="InterPro" id="IPR042115">
    <property type="entry name" value="PriA_3primeBD_sf"/>
</dbReference>
<name>A0A1F4Q0R6_UNCSA</name>
<dbReference type="SMART" id="SM00487">
    <property type="entry name" value="DEXDc"/>
    <property type="match status" value="1"/>
</dbReference>
<keyword evidence="4 12" id="KW-0547">Nucleotide-binding</keyword>
<dbReference type="Pfam" id="PF18074">
    <property type="entry name" value="PriA_C"/>
    <property type="match status" value="1"/>
</dbReference>
<keyword evidence="8 12" id="KW-0067">ATP-binding</keyword>
<dbReference type="GO" id="GO:0043138">
    <property type="term" value="F:3'-5' DNA helicase activity"/>
    <property type="evidence" value="ECO:0007669"/>
    <property type="project" value="UniProtKB-EC"/>
</dbReference>
<keyword evidence="2 12" id="KW-0235">DNA replication</keyword>
<dbReference type="InterPro" id="IPR041222">
    <property type="entry name" value="PriA_3primeBD"/>
</dbReference>
<dbReference type="Gene3D" id="3.40.1440.60">
    <property type="entry name" value="PriA, 3(prime) DNA-binding domain"/>
    <property type="match status" value="1"/>
</dbReference>
<feature type="region of interest" description="Disordered" evidence="13">
    <location>
        <begin position="104"/>
        <end position="130"/>
    </location>
</feature>
<feature type="domain" description="Helicase ATP-binding" evidence="14">
    <location>
        <begin position="157"/>
        <end position="323"/>
    </location>
</feature>
<evidence type="ECO:0000256" key="2">
    <source>
        <dbReference type="ARBA" id="ARBA00022705"/>
    </source>
</evidence>
<keyword evidence="1 12" id="KW-0639">Primosome</keyword>
<keyword evidence="9 12" id="KW-0238">DNA-binding</keyword>
<feature type="binding site" evidence="12">
    <location>
        <position position="401"/>
    </location>
    <ligand>
        <name>Zn(2+)</name>
        <dbReference type="ChEBI" id="CHEBI:29105"/>
        <label>1</label>
    </ligand>
</feature>
<keyword evidence="7 12" id="KW-0862">Zinc</keyword>
<keyword evidence="6 12" id="KW-0347">Helicase</keyword>
<dbReference type="GO" id="GO:0006310">
    <property type="term" value="P:DNA recombination"/>
    <property type="evidence" value="ECO:0007669"/>
    <property type="project" value="InterPro"/>
</dbReference>
<keyword evidence="3 12" id="KW-0479">Metal-binding</keyword>
<dbReference type="EMBL" id="METM01000024">
    <property type="protein sequence ID" value="OGB89511.1"/>
    <property type="molecule type" value="Genomic_DNA"/>
</dbReference>
<evidence type="ECO:0000256" key="13">
    <source>
        <dbReference type="SAM" id="MobiDB-lite"/>
    </source>
</evidence>
<dbReference type="InterPro" id="IPR014001">
    <property type="entry name" value="Helicase_ATP-bd"/>
</dbReference>
<dbReference type="SUPFAM" id="SSF52540">
    <property type="entry name" value="P-loop containing nucleoside triphosphate hydrolases"/>
    <property type="match status" value="2"/>
</dbReference>
<comment type="catalytic activity">
    <reaction evidence="11 12">
        <text>ATP + H2O = ADP + phosphate + H(+)</text>
        <dbReference type="Rhea" id="RHEA:13065"/>
        <dbReference type="ChEBI" id="CHEBI:15377"/>
        <dbReference type="ChEBI" id="CHEBI:15378"/>
        <dbReference type="ChEBI" id="CHEBI:30616"/>
        <dbReference type="ChEBI" id="CHEBI:43474"/>
        <dbReference type="ChEBI" id="CHEBI:456216"/>
        <dbReference type="EC" id="5.6.2.4"/>
    </reaction>
</comment>
<evidence type="ECO:0000256" key="8">
    <source>
        <dbReference type="ARBA" id="ARBA00022840"/>
    </source>
</evidence>
<keyword evidence="10 12" id="KW-0413">Isomerase</keyword>
<dbReference type="PANTHER" id="PTHR30580:SF0">
    <property type="entry name" value="PRIMOSOMAL PROTEIN N"/>
    <property type="match status" value="1"/>
</dbReference>
<dbReference type="GO" id="GO:0005524">
    <property type="term" value="F:ATP binding"/>
    <property type="evidence" value="ECO:0007669"/>
    <property type="project" value="UniProtKB-UniRule"/>
</dbReference>
<comment type="caution">
    <text evidence="15">The sequence shown here is derived from an EMBL/GenBank/DDBJ whole genome shotgun (WGS) entry which is preliminary data.</text>
</comment>
<feature type="binding site" evidence="12">
    <location>
        <position position="398"/>
    </location>
    <ligand>
        <name>Zn(2+)</name>
        <dbReference type="ChEBI" id="CHEBI:29105"/>
        <label>1</label>
    </ligand>
</feature>
<dbReference type="AlphaFoldDB" id="A0A1F4Q0R6"/>
<evidence type="ECO:0000256" key="4">
    <source>
        <dbReference type="ARBA" id="ARBA00022741"/>
    </source>
</evidence>
<comment type="cofactor">
    <cofactor evidence="12">
        <name>Zn(2+)</name>
        <dbReference type="ChEBI" id="CHEBI:29105"/>
    </cofactor>
    <text evidence="12">Binds 2 zinc ions per subunit.</text>
</comment>
<dbReference type="InterPro" id="IPR041236">
    <property type="entry name" value="PriA_C"/>
</dbReference>
<evidence type="ECO:0000256" key="11">
    <source>
        <dbReference type="ARBA" id="ARBA00048988"/>
    </source>
</evidence>
<sequence>MFAEIVLARASRGIDKLYHYSIPEELRQKIKIGQQVRVPFGFRSEIGYVAGFVEQAEVSKVKDILEITSELPLFTEQAIELVKWLADYYSSFFITALRLVMPPGTKGKEGRTKKAESRKPSAERRQEKPLSSAFSVRLSAFSLTSAQQNALNSILQAIGNGQPEKFLLYGVTGSGKTEIYLQAIAEILRRGKSAIVMVPEISLTPQLVQRFRDRFHDHAAVLHSDLTLKQRDGEWRRVASGEASVVLGTRSALFAPIKNLGLIIMDEEYETTYKNEKSPRYHARTVALKLAEMNDAIVIMGSATPSVETYYHSSEQGSSAVPAGRQELGAYIKLVLPKRIDDRPLPPVEVIDMRAELKAGNFGVLSGKLRDELEKTLANGEQAILFINRLGFFTFIICRSCGYVIECPRCSVSLVYSSHDRQIRCNRCGYSAETPKTCPRCNSASIKYFGTGTQRIEEEAAKAFPGARILRYDRDTTGKRGSHEIFFSTFAEGKADLLIGTQMVTKGLDVAKVTLVGVVSADTGLHLPDFRSAEHTFQLLTQVAGRAGRHHLPGKVIIQTYSPDHYVIETAAGHDYEAFYRREIEHRRELGYPPFSQLISVLVAGADQKKTAEISQSIGDFLGRRLTEGVLGPVMAVIPKLRGEWRYRILLKGSELEVMRNAIRETMGRIVIPRGIKAIIDVEPMSLL</sequence>
<dbReference type="NCBIfam" id="TIGR00595">
    <property type="entry name" value="priA"/>
    <property type="match status" value="1"/>
</dbReference>
<dbReference type="InterPro" id="IPR005259">
    <property type="entry name" value="PriA"/>
</dbReference>
<dbReference type="GO" id="GO:0008270">
    <property type="term" value="F:zinc ion binding"/>
    <property type="evidence" value="ECO:0007669"/>
    <property type="project" value="UniProtKB-UniRule"/>
</dbReference>
<dbReference type="GO" id="GO:0016887">
    <property type="term" value="F:ATP hydrolysis activity"/>
    <property type="evidence" value="ECO:0007669"/>
    <property type="project" value="RHEA"/>
</dbReference>
<dbReference type="EC" id="5.6.2.4" evidence="12"/>
<dbReference type="GO" id="GO:0006269">
    <property type="term" value="P:DNA replication, synthesis of primer"/>
    <property type="evidence" value="ECO:0007669"/>
    <property type="project" value="UniProtKB-KW"/>
</dbReference>
<dbReference type="InterPro" id="IPR027417">
    <property type="entry name" value="P-loop_NTPase"/>
</dbReference>